<dbReference type="PANTHER" id="PTHR42789">
    <property type="entry name" value="D-ISOMER SPECIFIC 2-HYDROXYACID DEHYDROGENASE FAMILY PROTEIN (AFU_ORTHOLOGUE AFUA_6G10090)"/>
    <property type="match status" value="1"/>
</dbReference>
<evidence type="ECO:0000313" key="9">
    <source>
        <dbReference type="Proteomes" id="UP000617951"/>
    </source>
</evidence>
<keyword evidence="9" id="KW-1185">Reference proteome</keyword>
<dbReference type="PROSITE" id="PS00065">
    <property type="entry name" value="D_2_HYDROXYACID_DH_1"/>
    <property type="match status" value="1"/>
</dbReference>
<dbReference type="InterPro" id="IPR006139">
    <property type="entry name" value="D-isomer_2_OHA_DH_cat_dom"/>
</dbReference>
<dbReference type="RefSeq" id="WP_178622180.1">
    <property type="nucleotide sequence ID" value="NZ_JACRSS010000001.1"/>
</dbReference>
<keyword evidence="3 5" id="KW-0560">Oxidoreductase</keyword>
<dbReference type="InterPro" id="IPR050857">
    <property type="entry name" value="D-2-hydroxyacid_DH"/>
</dbReference>
<dbReference type="AlphaFoldDB" id="A0A926DFY6"/>
<dbReference type="PANTHER" id="PTHR42789:SF1">
    <property type="entry name" value="D-ISOMER SPECIFIC 2-HYDROXYACID DEHYDROGENASE FAMILY PROTEIN (AFU_ORTHOLOGUE AFUA_6G10090)"/>
    <property type="match status" value="1"/>
</dbReference>
<evidence type="ECO:0000256" key="2">
    <source>
        <dbReference type="ARBA" id="ARBA00022605"/>
    </source>
</evidence>
<dbReference type="GO" id="GO:0016616">
    <property type="term" value="F:oxidoreductase activity, acting on the CH-OH group of donors, NAD or NADP as acceptor"/>
    <property type="evidence" value="ECO:0007669"/>
    <property type="project" value="InterPro"/>
</dbReference>
<dbReference type="Pfam" id="PF02826">
    <property type="entry name" value="2-Hacid_dh_C"/>
    <property type="match status" value="1"/>
</dbReference>
<gene>
    <name evidence="8" type="ORF">H8693_04610</name>
</gene>
<dbReference type="SUPFAM" id="SSF51735">
    <property type="entry name" value="NAD(P)-binding Rossmann-fold domains"/>
    <property type="match status" value="1"/>
</dbReference>
<feature type="domain" description="D-isomer specific 2-hydroxyacid dehydrogenase NAD-binding" evidence="7">
    <location>
        <begin position="109"/>
        <end position="287"/>
    </location>
</feature>
<dbReference type="FunFam" id="3.40.50.720:FF:000203">
    <property type="entry name" value="D-3-phosphoglycerate dehydrogenase (SerA)"/>
    <property type="match status" value="1"/>
</dbReference>
<name>A0A926DFY6_9FIRM</name>
<dbReference type="InterPro" id="IPR006140">
    <property type="entry name" value="D-isomer_DH_NAD-bd"/>
</dbReference>
<comment type="similarity">
    <text evidence="1 5">Belongs to the D-isomer specific 2-hydroxyacid dehydrogenase family.</text>
</comment>
<dbReference type="Pfam" id="PF00389">
    <property type="entry name" value="2-Hacid_dh"/>
    <property type="match status" value="1"/>
</dbReference>
<accession>A0A926DFY6</accession>
<comment type="caution">
    <text evidence="8">The sequence shown here is derived from an EMBL/GenBank/DDBJ whole genome shotgun (WGS) entry which is preliminary data.</text>
</comment>
<dbReference type="Gene3D" id="3.40.50.720">
    <property type="entry name" value="NAD(P)-binding Rossmann-like Domain"/>
    <property type="match status" value="2"/>
</dbReference>
<evidence type="ECO:0000256" key="3">
    <source>
        <dbReference type="ARBA" id="ARBA00023002"/>
    </source>
</evidence>
<evidence type="ECO:0000256" key="4">
    <source>
        <dbReference type="ARBA" id="ARBA00023027"/>
    </source>
</evidence>
<dbReference type="SUPFAM" id="SSF52283">
    <property type="entry name" value="Formate/glycerate dehydrogenase catalytic domain-like"/>
    <property type="match status" value="1"/>
</dbReference>
<evidence type="ECO:0000259" key="6">
    <source>
        <dbReference type="Pfam" id="PF00389"/>
    </source>
</evidence>
<proteinExistence type="inferred from homology"/>
<dbReference type="GO" id="GO:0051287">
    <property type="term" value="F:NAD binding"/>
    <property type="evidence" value="ECO:0007669"/>
    <property type="project" value="InterPro"/>
</dbReference>
<dbReference type="EMBL" id="JACRSS010000001">
    <property type="protein sequence ID" value="MBC8538210.1"/>
    <property type="molecule type" value="Genomic_DNA"/>
</dbReference>
<dbReference type="InterPro" id="IPR036291">
    <property type="entry name" value="NAD(P)-bd_dom_sf"/>
</dbReference>
<protein>
    <submittedName>
        <fullName evidence="8">Uncharacterized protein</fullName>
    </submittedName>
</protein>
<reference evidence="8" key="1">
    <citation type="submission" date="2020-08" db="EMBL/GenBank/DDBJ databases">
        <title>Genome public.</title>
        <authorList>
            <person name="Liu C."/>
            <person name="Sun Q."/>
        </authorList>
    </citation>
    <scope>NUCLEOTIDE SEQUENCE</scope>
    <source>
        <strain evidence="8">NSJ-63</strain>
    </source>
</reference>
<organism evidence="8 9">
    <name type="scientific">Guopingia tenuis</name>
    <dbReference type="NCBI Taxonomy" id="2763656"/>
    <lineage>
        <taxon>Bacteria</taxon>
        <taxon>Bacillati</taxon>
        <taxon>Bacillota</taxon>
        <taxon>Clostridia</taxon>
        <taxon>Christensenellales</taxon>
        <taxon>Christensenellaceae</taxon>
        <taxon>Guopingia</taxon>
    </lineage>
</organism>
<dbReference type="InterPro" id="IPR029752">
    <property type="entry name" value="D-isomer_DH_CS1"/>
</dbReference>
<keyword evidence="4" id="KW-0520">NAD</keyword>
<keyword evidence="2" id="KW-0028">Amino-acid biosynthesis</keyword>
<dbReference type="GO" id="GO:0008652">
    <property type="term" value="P:amino acid biosynthetic process"/>
    <property type="evidence" value="ECO:0007669"/>
    <property type="project" value="UniProtKB-KW"/>
</dbReference>
<dbReference type="Proteomes" id="UP000617951">
    <property type="component" value="Unassembled WGS sequence"/>
</dbReference>
<evidence type="ECO:0000256" key="5">
    <source>
        <dbReference type="RuleBase" id="RU003719"/>
    </source>
</evidence>
<evidence type="ECO:0000256" key="1">
    <source>
        <dbReference type="ARBA" id="ARBA00005854"/>
    </source>
</evidence>
<evidence type="ECO:0000259" key="7">
    <source>
        <dbReference type="Pfam" id="PF02826"/>
    </source>
</evidence>
<evidence type="ECO:0000313" key="8">
    <source>
        <dbReference type="EMBL" id="MBC8538210.1"/>
    </source>
</evidence>
<sequence length="329" mass="36554">MFKLLLPYEVPASVLDKYKDTFEFVGAVDGKEEISMDEAKELIRDCDAIFSMRVFPIPEELLACGEKLRVVTNHGVGYDHIDVAACSRRGILAINTPQAVCEPTAEFTMALLLGITKGITMFDRNLRRDRVCNIGVFFDRDILLYGKTVGIVGFGRIGQAVARRLQGFGVKIVYYDPIRQPAEREAELGVEYRSFDELIAQADVITCHLPLTEQTRHLISFPEFAKMKPEAYLINAARGPIVEEAALMDALKTKKIRGAATDVFEFEPNISEEMAGIENLIITPHVGASVLEAKLNMVDEALTGAYEALSGTRPHNLINGEIWDSRKGK</sequence>
<feature type="domain" description="D-isomer specific 2-hydroxyacid dehydrogenase catalytic" evidence="6">
    <location>
        <begin position="25"/>
        <end position="319"/>
    </location>
</feature>